<reference evidence="2" key="1">
    <citation type="journal article" date="2020" name="Stud. Mycol.">
        <title>101 Dothideomycetes genomes: a test case for predicting lifestyles and emergence of pathogens.</title>
        <authorList>
            <person name="Haridas S."/>
            <person name="Albert R."/>
            <person name="Binder M."/>
            <person name="Bloem J."/>
            <person name="Labutti K."/>
            <person name="Salamov A."/>
            <person name="Andreopoulos B."/>
            <person name="Baker S."/>
            <person name="Barry K."/>
            <person name="Bills G."/>
            <person name="Bluhm B."/>
            <person name="Cannon C."/>
            <person name="Castanera R."/>
            <person name="Culley D."/>
            <person name="Daum C."/>
            <person name="Ezra D."/>
            <person name="Gonzalez J."/>
            <person name="Henrissat B."/>
            <person name="Kuo A."/>
            <person name="Liang C."/>
            <person name="Lipzen A."/>
            <person name="Lutzoni F."/>
            <person name="Magnuson J."/>
            <person name="Mondo S."/>
            <person name="Nolan M."/>
            <person name="Ohm R."/>
            <person name="Pangilinan J."/>
            <person name="Park H.-J."/>
            <person name="Ramirez L."/>
            <person name="Alfaro M."/>
            <person name="Sun H."/>
            <person name="Tritt A."/>
            <person name="Yoshinaga Y."/>
            <person name="Zwiers L.-H."/>
            <person name="Turgeon B."/>
            <person name="Goodwin S."/>
            <person name="Spatafora J."/>
            <person name="Crous P."/>
            <person name="Grigoriev I."/>
        </authorList>
    </citation>
    <scope>NUCLEOTIDE SEQUENCE</scope>
    <source>
        <strain evidence="2">CBS 123094</strain>
    </source>
</reference>
<keyword evidence="1" id="KW-0812">Transmembrane</keyword>
<keyword evidence="3" id="KW-1185">Reference proteome</keyword>
<evidence type="ECO:0000313" key="3">
    <source>
        <dbReference type="Proteomes" id="UP000799779"/>
    </source>
</evidence>
<keyword evidence="1" id="KW-0472">Membrane</keyword>
<dbReference type="AlphaFoldDB" id="A0A6A5WRH2"/>
<evidence type="ECO:0000313" key="2">
    <source>
        <dbReference type="EMBL" id="KAF2004137.1"/>
    </source>
</evidence>
<sequence length="96" mass="10926">MRRLVRLAVNGALTIVALYTLLAALGFIQGPMQGWKPSRLAIDIDPDAPTPQEMAESLNTHWLTFDQWHCRNVCAASKIVCRYRMCQDVPGVRRWD</sequence>
<dbReference type="Proteomes" id="UP000799779">
    <property type="component" value="Unassembled WGS sequence"/>
</dbReference>
<feature type="transmembrane region" description="Helical" evidence="1">
    <location>
        <begin position="7"/>
        <end position="28"/>
    </location>
</feature>
<name>A0A6A5WRH2_9PLEO</name>
<protein>
    <submittedName>
        <fullName evidence="2">Uncharacterized protein</fullName>
    </submittedName>
</protein>
<dbReference type="OrthoDB" id="3781639at2759"/>
<organism evidence="2 3">
    <name type="scientific">Amniculicola lignicola CBS 123094</name>
    <dbReference type="NCBI Taxonomy" id="1392246"/>
    <lineage>
        <taxon>Eukaryota</taxon>
        <taxon>Fungi</taxon>
        <taxon>Dikarya</taxon>
        <taxon>Ascomycota</taxon>
        <taxon>Pezizomycotina</taxon>
        <taxon>Dothideomycetes</taxon>
        <taxon>Pleosporomycetidae</taxon>
        <taxon>Pleosporales</taxon>
        <taxon>Amniculicolaceae</taxon>
        <taxon>Amniculicola</taxon>
    </lineage>
</organism>
<evidence type="ECO:0000256" key="1">
    <source>
        <dbReference type="SAM" id="Phobius"/>
    </source>
</evidence>
<proteinExistence type="predicted"/>
<gene>
    <name evidence="2" type="ORF">P154DRAFT_519689</name>
</gene>
<dbReference type="EMBL" id="ML977569">
    <property type="protein sequence ID" value="KAF2004137.1"/>
    <property type="molecule type" value="Genomic_DNA"/>
</dbReference>
<accession>A0A6A5WRH2</accession>
<keyword evidence="1" id="KW-1133">Transmembrane helix</keyword>